<dbReference type="EMBL" id="CAJPUY010000001">
    <property type="protein sequence ID" value="CAG2126566.1"/>
    <property type="molecule type" value="Genomic_DNA"/>
</dbReference>
<name>A0A916N1X3_9BURK</name>
<feature type="signal peptide" evidence="1">
    <location>
        <begin position="1"/>
        <end position="35"/>
    </location>
</feature>
<proteinExistence type="predicted"/>
<evidence type="ECO:0000256" key="1">
    <source>
        <dbReference type="SAM" id="SignalP"/>
    </source>
</evidence>
<accession>A0A916N1X3</accession>
<evidence type="ECO:0008006" key="4">
    <source>
        <dbReference type="Google" id="ProtNLM"/>
    </source>
</evidence>
<dbReference type="AlphaFoldDB" id="A0A916N1X3"/>
<dbReference type="Proteomes" id="UP000672934">
    <property type="component" value="Unassembled WGS sequence"/>
</dbReference>
<feature type="chain" id="PRO_5037183229" description="DUF2950 domain-containing protein" evidence="1">
    <location>
        <begin position="36"/>
        <end position="305"/>
    </location>
</feature>
<keyword evidence="1" id="KW-0732">Signal</keyword>
<sequence>MMKPLVFSGMSFAARCRRIAVALALVAGTAGFAHAQQNFATADEAMAAFGAAVESSDDAAMKKIFGERFQKLIPPVGADIRTRFLTAWGASHAVQAVDDQHARIAVGTDGWTLPVPLIKTAQGWRFDTAAGLEEMRARQIGRNELSVMQTLLAIHDAQSEYAQVDHDGSGVLAYASKLASSPGKQDGLYWPTHPGEKPSPLGEAFLTAGKRTPGAEGYYGYHYKLLTKQGASAPGGAFDYQVRGKLFGGFAVIAWPVRYGQTGVKTFMVSHSGEVFERDLGSDTATKAAATTSFDPGSGWTKVAP</sequence>
<dbReference type="RefSeq" id="WP_420839562.1">
    <property type="nucleotide sequence ID" value="NZ_CAJPUY010000001.1"/>
</dbReference>
<gene>
    <name evidence="2" type="ORF">LMG31506_00051</name>
</gene>
<evidence type="ECO:0000313" key="3">
    <source>
        <dbReference type="Proteomes" id="UP000672934"/>
    </source>
</evidence>
<comment type="caution">
    <text evidence="2">The sequence shown here is derived from an EMBL/GenBank/DDBJ whole genome shotgun (WGS) entry which is preliminary data.</text>
</comment>
<keyword evidence="3" id="KW-1185">Reference proteome</keyword>
<organism evidence="2 3">
    <name type="scientific">Cupriavidus yeoncheonensis</name>
    <dbReference type="NCBI Taxonomy" id="1462994"/>
    <lineage>
        <taxon>Bacteria</taxon>
        <taxon>Pseudomonadati</taxon>
        <taxon>Pseudomonadota</taxon>
        <taxon>Betaproteobacteria</taxon>
        <taxon>Burkholderiales</taxon>
        <taxon>Burkholderiaceae</taxon>
        <taxon>Cupriavidus</taxon>
    </lineage>
</organism>
<protein>
    <recommendedName>
        <fullName evidence="4">DUF2950 domain-containing protein</fullName>
    </recommendedName>
</protein>
<reference evidence="2" key="1">
    <citation type="submission" date="2021-03" db="EMBL/GenBank/DDBJ databases">
        <authorList>
            <person name="Peeters C."/>
        </authorList>
    </citation>
    <scope>NUCLEOTIDE SEQUENCE</scope>
    <source>
        <strain evidence="2">LMG 31506</strain>
    </source>
</reference>
<evidence type="ECO:0000313" key="2">
    <source>
        <dbReference type="EMBL" id="CAG2126566.1"/>
    </source>
</evidence>
<dbReference type="InterPro" id="IPR021556">
    <property type="entry name" value="DUF2950"/>
</dbReference>
<dbReference type="Pfam" id="PF11453">
    <property type="entry name" value="DUF2950"/>
    <property type="match status" value="1"/>
</dbReference>